<keyword evidence="2" id="KW-1185">Reference proteome</keyword>
<dbReference type="Proteomes" id="UP000010366">
    <property type="component" value="Chromosome"/>
</dbReference>
<dbReference type="AlphaFoldDB" id="K9UEC6"/>
<name>K9UEC6_CHAP6</name>
<organism evidence="1 2">
    <name type="scientific">Chamaesiphon minutus (strain ATCC 27169 / PCC 6605)</name>
    <dbReference type="NCBI Taxonomy" id="1173020"/>
    <lineage>
        <taxon>Bacteria</taxon>
        <taxon>Bacillati</taxon>
        <taxon>Cyanobacteriota</taxon>
        <taxon>Cyanophyceae</taxon>
        <taxon>Gomontiellales</taxon>
        <taxon>Chamaesiphonaceae</taxon>
        <taxon>Chamaesiphon</taxon>
    </lineage>
</organism>
<proteinExistence type="predicted"/>
<dbReference type="KEGG" id="cmp:Cha6605_2092"/>
<dbReference type="EMBL" id="CP003600">
    <property type="protein sequence ID" value="AFY93185.1"/>
    <property type="molecule type" value="Genomic_DNA"/>
</dbReference>
<dbReference type="RefSeq" id="WP_015159345.1">
    <property type="nucleotide sequence ID" value="NC_019697.1"/>
</dbReference>
<evidence type="ECO:0000313" key="2">
    <source>
        <dbReference type="Proteomes" id="UP000010366"/>
    </source>
</evidence>
<sequence>MRNPFQYKTRFGLYQATIRAMDELSTTKRAWWLQQALFHCDRDFPDFSVQLRELVYKPATLDDLTRSNEIKH</sequence>
<evidence type="ECO:0000313" key="1">
    <source>
        <dbReference type="EMBL" id="AFY93185.1"/>
    </source>
</evidence>
<gene>
    <name evidence="1" type="ORF">Cha6605_2092</name>
</gene>
<dbReference type="HOGENOM" id="CLU_2715021_0_0_3"/>
<protein>
    <submittedName>
        <fullName evidence="1">Uncharacterized protein</fullName>
    </submittedName>
</protein>
<reference evidence="1 2" key="1">
    <citation type="submission" date="2012-05" db="EMBL/GenBank/DDBJ databases">
        <title>Finished chromosome of genome of Chamaesiphon sp. PCC 6605.</title>
        <authorList>
            <consortium name="US DOE Joint Genome Institute"/>
            <person name="Gugger M."/>
            <person name="Coursin T."/>
            <person name="Rippka R."/>
            <person name="Tandeau De Marsac N."/>
            <person name="Huntemann M."/>
            <person name="Wei C.-L."/>
            <person name="Han J."/>
            <person name="Detter J.C."/>
            <person name="Han C."/>
            <person name="Tapia R."/>
            <person name="Chen A."/>
            <person name="Kyrpides N."/>
            <person name="Mavromatis K."/>
            <person name="Markowitz V."/>
            <person name="Szeto E."/>
            <person name="Ivanova N."/>
            <person name="Pagani I."/>
            <person name="Pati A."/>
            <person name="Goodwin L."/>
            <person name="Nordberg H.P."/>
            <person name="Cantor M.N."/>
            <person name="Hua S.X."/>
            <person name="Woyke T."/>
            <person name="Kerfeld C.A."/>
        </authorList>
    </citation>
    <scope>NUCLEOTIDE SEQUENCE [LARGE SCALE GENOMIC DNA]</scope>
    <source>
        <strain evidence="2">ATCC 27169 / PCC 6605</strain>
    </source>
</reference>
<accession>K9UEC6</accession>
<dbReference type="STRING" id="1173020.Cha6605_2092"/>